<protein>
    <submittedName>
        <fullName evidence="1">Uncharacterized protein</fullName>
    </submittedName>
</protein>
<comment type="caution">
    <text evidence="1">The sequence shown here is derived from an EMBL/GenBank/DDBJ whole genome shotgun (WGS) entry which is preliminary data.</text>
</comment>
<proteinExistence type="predicted"/>
<evidence type="ECO:0000313" key="1">
    <source>
        <dbReference type="EMBL" id="GFH25958.1"/>
    </source>
</evidence>
<evidence type="ECO:0000313" key="2">
    <source>
        <dbReference type="Proteomes" id="UP000485058"/>
    </source>
</evidence>
<accession>A0A6A0A2V7</accession>
<dbReference type="Proteomes" id="UP000485058">
    <property type="component" value="Unassembled WGS sequence"/>
</dbReference>
<gene>
    <name evidence="1" type="ORF">HaLaN_24015</name>
</gene>
<keyword evidence="2" id="KW-1185">Reference proteome</keyword>
<sequence>MAPLAGLDWRELARHRIHRAEDRLREGIANTYAQGKHKLNNAGQRMRSTPDWCEGRSRSCTRICASCASRQHLPPAPLPLKDTAISEVEPSPELLWDHGPHSALAPGVCGQNQTELQLGCDHMRGGHCPPNWEGG</sequence>
<dbReference type="AlphaFoldDB" id="A0A6A0A2V7"/>
<dbReference type="EMBL" id="BLLF01002971">
    <property type="protein sequence ID" value="GFH25958.1"/>
    <property type="molecule type" value="Genomic_DNA"/>
</dbReference>
<reference evidence="1 2" key="1">
    <citation type="submission" date="2020-02" db="EMBL/GenBank/DDBJ databases">
        <title>Draft genome sequence of Haematococcus lacustris strain NIES-144.</title>
        <authorList>
            <person name="Morimoto D."/>
            <person name="Nakagawa S."/>
            <person name="Yoshida T."/>
            <person name="Sawayama S."/>
        </authorList>
    </citation>
    <scope>NUCLEOTIDE SEQUENCE [LARGE SCALE GENOMIC DNA]</scope>
    <source>
        <strain evidence="1 2">NIES-144</strain>
    </source>
</reference>
<organism evidence="1 2">
    <name type="scientific">Haematococcus lacustris</name>
    <name type="common">Green alga</name>
    <name type="synonym">Haematococcus pluvialis</name>
    <dbReference type="NCBI Taxonomy" id="44745"/>
    <lineage>
        <taxon>Eukaryota</taxon>
        <taxon>Viridiplantae</taxon>
        <taxon>Chlorophyta</taxon>
        <taxon>core chlorophytes</taxon>
        <taxon>Chlorophyceae</taxon>
        <taxon>CS clade</taxon>
        <taxon>Chlamydomonadales</taxon>
        <taxon>Haematococcaceae</taxon>
        <taxon>Haematococcus</taxon>
    </lineage>
</organism>
<name>A0A6A0A2V7_HAELA</name>